<proteinExistence type="predicted"/>
<evidence type="ECO:0000313" key="1">
    <source>
        <dbReference type="EMBL" id="CAD7575899.1"/>
    </source>
</evidence>
<dbReference type="AlphaFoldDB" id="A0A7R9JAU8"/>
<name>A0A7R9JAU8_TIMCA</name>
<reference evidence="1" key="1">
    <citation type="submission" date="2020-11" db="EMBL/GenBank/DDBJ databases">
        <authorList>
            <person name="Tran Van P."/>
        </authorList>
    </citation>
    <scope>NUCLEOTIDE SEQUENCE</scope>
</reference>
<organism evidence="1">
    <name type="scientific">Timema californicum</name>
    <name type="common">California timema</name>
    <name type="synonym">Walking stick</name>
    <dbReference type="NCBI Taxonomy" id="61474"/>
    <lineage>
        <taxon>Eukaryota</taxon>
        <taxon>Metazoa</taxon>
        <taxon>Ecdysozoa</taxon>
        <taxon>Arthropoda</taxon>
        <taxon>Hexapoda</taxon>
        <taxon>Insecta</taxon>
        <taxon>Pterygota</taxon>
        <taxon>Neoptera</taxon>
        <taxon>Polyneoptera</taxon>
        <taxon>Phasmatodea</taxon>
        <taxon>Timematodea</taxon>
        <taxon>Timematoidea</taxon>
        <taxon>Timematidae</taxon>
        <taxon>Timema</taxon>
    </lineage>
</organism>
<protein>
    <submittedName>
        <fullName evidence="1">(California timema) hypothetical protein</fullName>
    </submittedName>
</protein>
<gene>
    <name evidence="1" type="ORF">TCMB3V08_LOCUS8477</name>
</gene>
<sequence length="283" mass="31254">MGFVRIQAHHISLGGADNSKCAIKYAAGTWTLVESGAYQLSPEEIGLGIKICGDGGSKQRSATQSFPSSTSCAGYLQVTHVRALPLKRHAPPTPHQPTSTANFLLLETGHVNRTWIFDFVYQSSTSEPSRICPILRTNWPNPFSSTLYSKSYPSLSNQPLKDFLGSSINSSSLLVDANGFSLRSVSSSASSPVDSTKRREKLKTKREKLNVTQYRFPNRLHCRLLALRSRVVCFVVAIVFSARAETLKVQTQVPCHPQGLVELADEYCPQVSGHDRPKRQFEN</sequence>
<dbReference type="EMBL" id="OE183674">
    <property type="protein sequence ID" value="CAD7575899.1"/>
    <property type="molecule type" value="Genomic_DNA"/>
</dbReference>
<accession>A0A7R9JAU8</accession>